<dbReference type="RefSeq" id="WP_169677981.1">
    <property type="nucleotide sequence ID" value="NZ_JABBNU010000002.1"/>
</dbReference>
<dbReference type="Pfam" id="PF08327">
    <property type="entry name" value="AHSA1"/>
    <property type="match status" value="2"/>
</dbReference>
<reference evidence="3 4" key="1">
    <citation type="submission" date="2020-04" db="EMBL/GenBank/DDBJ databases">
        <title>Flammeovirgaceae bacterium KN852 isolated from deep sea.</title>
        <authorList>
            <person name="Zhang D.-C."/>
        </authorList>
    </citation>
    <scope>NUCLEOTIDE SEQUENCE [LARGE SCALE GENOMIC DNA]</scope>
    <source>
        <strain evidence="3 4">KN852</strain>
    </source>
</reference>
<sequence length="285" mass="32736">MKTDKETTKIKVSTKINSPINIVWNVFTDANHITQWNFASEDWFCPIATNPLEVNKEFSWRMEAIDGSMGFDFNGTYQNIDVNKLIEYKIEDGRKVSISFLSDGETTEIIEVFEPESTNPLELQQQGWQAILNNLKRYAESQNNLKRQFYDIEINSNPETVYKALLNKETYGKWASVFSPGADYEGNWETGSLITFTGTDNDGKQSQMHSKVIKSIPDRLIILEHQGMSNDDSSWNGAKEIYTLIDRKGSTFLRVAMDTTPDYIEFFSKKWPKALKEIKSLSESK</sequence>
<evidence type="ECO:0000259" key="2">
    <source>
        <dbReference type="Pfam" id="PF08327"/>
    </source>
</evidence>
<dbReference type="AlphaFoldDB" id="A0A848ISC6"/>
<evidence type="ECO:0000313" key="4">
    <source>
        <dbReference type="Proteomes" id="UP000559010"/>
    </source>
</evidence>
<proteinExistence type="inferred from homology"/>
<protein>
    <recommendedName>
        <fullName evidence="2">Activator of Hsp90 ATPase homologue 1/2-like C-terminal domain-containing protein</fullName>
    </recommendedName>
</protein>
<dbReference type="InterPro" id="IPR013538">
    <property type="entry name" value="ASHA1/2-like_C"/>
</dbReference>
<organism evidence="3 4">
    <name type="scientific">Marinigracilibium pacificum</name>
    <dbReference type="NCBI Taxonomy" id="2729599"/>
    <lineage>
        <taxon>Bacteria</taxon>
        <taxon>Pseudomonadati</taxon>
        <taxon>Bacteroidota</taxon>
        <taxon>Cytophagia</taxon>
        <taxon>Cytophagales</taxon>
        <taxon>Flammeovirgaceae</taxon>
        <taxon>Marinigracilibium</taxon>
    </lineage>
</organism>
<keyword evidence="4" id="KW-1185">Reference proteome</keyword>
<dbReference type="CDD" id="cd07814">
    <property type="entry name" value="SRPBCC_CalC_Aha1-like"/>
    <property type="match status" value="1"/>
</dbReference>
<evidence type="ECO:0000313" key="3">
    <source>
        <dbReference type="EMBL" id="NMM47353.1"/>
    </source>
</evidence>
<feature type="domain" description="Activator of Hsp90 ATPase homologue 1/2-like C-terminal" evidence="2">
    <location>
        <begin position="18"/>
        <end position="140"/>
    </location>
</feature>
<name>A0A848ISC6_9BACT</name>
<dbReference type="EMBL" id="JABBNU010000002">
    <property type="protein sequence ID" value="NMM47353.1"/>
    <property type="molecule type" value="Genomic_DNA"/>
</dbReference>
<dbReference type="Gene3D" id="3.30.530.20">
    <property type="match status" value="2"/>
</dbReference>
<dbReference type="Proteomes" id="UP000559010">
    <property type="component" value="Unassembled WGS sequence"/>
</dbReference>
<gene>
    <name evidence="3" type="ORF">HH304_03010</name>
</gene>
<dbReference type="SUPFAM" id="SSF55961">
    <property type="entry name" value="Bet v1-like"/>
    <property type="match status" value="2"/>
</dbReference>
<dbReference type="InterPro" id="IPR023393">
    <property type="entry name" value="START-like_dom_sf"/>
</dbReference>
<comment type="caution">
    <text evidence="3">The sequence shown here is derived from an EMBL/GenBank/DDBJ whole genome shotgun (WGS) entry which is preliminary data.</text>
</comment>
<evidence type="ECO:0000256" key="1">
    <source>
        <dbReference type="ARBA" id="ARBA00006817"/>
    </source>
</evidence>
<feature type="domain" description="Activator of Hsp90 ATPase homologue 1/2-like C-terminal" evidence="2">
    <location>
        <begin position="157"/>
        <end position="281"/>
    </location>
</feature>
<comment type="similarity">
    <text evidence="1">Belongs to the AHA1 family.</text>
</comment>
<accession>A0A848ISC6</accession>